<keyword evidence="1" id="KW-0378">Hydrolase</keyword>
<sequence>MSNYKVADISLAAFGRKEIEIAEGEMPGLMNIRAKYAKDQPLKGARIAGCLHMTIQTAVLIETLTALGAQVTWSSCNIFSTQDHAAAAIAATGVPVFAWKGETEEEYLWCIEQTLKAFPDGQPLNMILDDGGDLTWLIHDKYPELLAEIRGVSEETTTGVHHLYSAMKKGKLQIPAINVNDSVTKSKFDNYYGCRESLVDGIKRATDVMLGGKVAVVAGFGDVGKGCAESLRGYGCRVIVTEIDPINALQAAMAGYQVDLMDDVAPLANIFVTTTGCRDIITAKHFEAMQDDAIVCNIGHFDIEIDVAWLKANAKSVVNIKPQVDRYTMPSGKNIILLAEGRLVNLGCATGHPSFIMSASFANQTLAQIALWNDKEGQYQKGKVYMLPKYLDEEVAAAHLSKLNVKLTKMTDVQAEYLDLPVNGPFKADHYRY</sequence>
<evidence type="ECO:0000313" key="2">
    <source>
        <dbReference type="Proteomes" id="UP000245626"/>
    </source>
</evidence>
<accession>A0ACD0NPA8</accession>
<reference evidence="1 2" key="1">
    <citation type="journal article" date="2018" name="Mol. Biol. Evol.">
        <title>Broad Genomic Sampling Reveals a Smut Pathogenic Ancestry of the Fungal Clade Ustilaginomycotina.</title>
        <authorList>
            <person name="Kijpornyongpan T."/>
            <person name="Mondo S.J."/>
            <person name="Barry K."/>
            <person name="Sandor L."/>
            <person name="Lee J."/>
            <person name="Lipzen A."/>
            <person name="Pangilinan J."/>
            <person name="LaButti K."/>
            <person name="Hainaut M."/>
            <person name="Henrissat B."/>
            <person name="Grigoriev I.V."/>
            <person name="Spatafora J.W."/>
            <person name="Aime M.C."/>
        </authorList>
    </citation>
    <scope>NUCLEOTIDE SEQUENCE [LARGE SCALE GENOMIC DNA]</scope>
    <source>
        <strain evidence="1 2">SA 807</strain>
    </source>
</reference>
<dbReference type="EMBL" id="KZ820371">
    <property type="protein sequence ID" value="PWN47665.1"/>
    <property type="molecule type" value="Genomic_DNA"/>
</dbReference>
<proteinExistence type="predicted"/>
<organism evidence="1 2">
    <name type="scientific">Violaceomyces palustris</name>
    <dbReference type="NCBI Taxonomy" id="1673888"/>
    <lineage>
        <taxon>Eukaryota</taxon>
        <taxon>Fungi</taxon>
        <taxon>Dikarya</taxon>
        <taxon>Basidiomycota</taxon>
        <taxon>Ustilaginomycotina</taxon>
        <taxon>Ustilaginomycetes</taxon>
        <taxon>Violaceomycetales</taxon>
        <taxon>Violaceomycetaceae</taxon>
        <taxon>Violaceomyces</taxon>
    </lineage>
</organism>
<gene>
    <name evidence="1" type="ORF">IE53DRAFT_390207</name>
</gene>
<dbReference type="Proteomes" id="UP000245626">
    <property type="component" value="Unassembled WGS sequence"/>
</dbReference>
<keyword evidence="2" id="KW-1185">Reference proteome</keyword>
<protein>
    <submittedName>
        <fullName evidence="1">S-adenosyl-L-homocysteine hydrolase</fullName>
    </submittedName>
</protein>
<evidence type="ECO:0000313" key="1">
    <source>
        <dbReference type="EMBL" id="PWN47665.1"/>
    </source>
</evidence>
<name>A0ACD0NPA8_9BASI</name>